<dbReference type="CDD" id="cd09600">
    <property type="entry name" value="M1_APN"/>
    <property type="match status" value="1"/>
</dbReference>
<dbReference type="EC" id="3.4.11.2" evidence="4 13"/>
<dbReference type="InterPro" id="IPR037144">
    <property type="entry name" value="Peptidase_M1_pepN_C_sf"/>
</dbReference>
<dbReference type="InterPro" id="IPR045357">
    <property type="entry name" value="Aminopeptidase_N-like_N"/>
</dbReference>
<feature type="domain" description="Aminopeptidase N-like N-terminal" evidence="17">
    <location>
        <begin position="28"/>
        <end position="191"/>
    </location>
</feature>
<dbReference type="RefSeq" id="WP_089374960.1">
    <property type="nucleotide sequence ID" value="NZ_FZOA01000003.1"/>
</dbReference>
<evidence type="ECO:0000256" key="2">
    <source>
        <dbReference type="ARBA" id="ARBA00001947"/>
    </source>
</evidence>
<evidence type="ECO:0000256" key="4">
    <source>
        <dbReference type="ARBA" id="ARBA00012564"/>
    </source>
</evidence>
<dbReference type="InterPro" id="IPR024601">
    <property type="entry name" value="Peptidase_M1_pepN_C"/>
</dbReference>
<evidence type="ECO:0000259" key="17">
    <source>
        <dbReference type="Pfam" id="PF17900"/>
    </source>
</evidence>
<dbReference type="Pfam" id="PF17900">
    <property type="entry name" value="Peptidase_M1_N"/>
    <property type="match status" value="1"/>
</dbReference>
<comment type="similarity">
    <text evidence="3">Belongs to the peptidase M1 family.</text>
</comment>
<feature type="domain" description="Peptidase M1 alanyl aminopeptidase C-terminal" evidence="16">
    <location>
        <begin position="546"/>
        <end position="867"/>
    </location>
</feature>
<feature type="domain" description="Peptidase M1 membrane alanine aminopeptidase" evidence="14">
    <location>
        <begin position="231"/>
        <end position="443"/>
    </location>
</feature>
<evidence type="ECO:0000256" key="6">
    <source>
        <dbReference type="ARBA" id="ARBA00022438"/>
    </source>
</evidence>
<keyword evidence="7" id="KW-0645">Protease</keyword>
<evidence type="ECO:0000256" key="7">
    <source>
        <dbReference type="ARBA" id="ARBA00022670"/>
    </source>
</evidence>
<sequence>MFPDTDTAPQTIYLKDYTPAPYLASHIALTFELFEDRTIVRSEVTYRRNPASSSDTLVLNGQDQVLLAVERDGAAFDGFTLAEQKMVIEQAGEQFTLAITSEIHPETNTALEGLYQSQGTFCTQCEAEGFRRITFFQDRPDVLSTFSVRIEADKQRYPVLLSNGNLQESGDLAQGRHFTAWHDPFPKPCYLFALVAGDLVRIADTFRTQSGRDVDLHIYVRKGDEGQCAHAMASLKKAMKWDEEKYGREYELDLFNIVAVSDFNMGAMENTSLNIFNTKLVLAHQETATDADFISVEAVIGHEYFHNWTGNRVTCRDWFQLSLKEGLTVFRDQEFSADMNSRAVQRIDDVDQLRRLQFPEDASPLAHSVQPDNFIEISNFYTMTVYEKGSELIRMQHTLLGADNYRQATDLYFSRYDGHAVTINDFVQCMADASGRDMSQFFRWYKQAGTPSLQASGRYDANNSRYTLTLRQSQPDTPGQTGKQPLLIPVAVGLLNADGMETHATQVLEMTEREQDFTFENVASRPVPSILRGFSAPVKLSTDLSDDDLRLLQLRDTDGFNKWEAGQTIALRTIQRVMADAQADTSQFIEDFGALIEQGLRKETDKALLARALSLPSIAVLSQAQEVVDPASIDQARTSILKSIKQAHKDALVRLYEFNSDDGAFSITPQAMGRRALRNVALELLTVSNGTGCAARAKAHYAQANNMTDRVAALSCLADSIKPERDEVFTDFYERFKDYQLVVDKWFALQAIANRAEIFEDFAKLRRHAEFNIRNPNRVRALYSAFAVNNPVKFHDPSGQGYALVRDAIIELNAINPQIAARQVTPFREWRRYAPALQSQMQQALQSIMETPGLSNDVFEVVSKCLK</sequence>
<dbReference type="GO" id="GO:0008237">
    <property type="term" value="F:metallopeptidase activity"/>
    <property type="evidence" value="ECO:0007669"/>
    <property type="project" value="UniProtKB-UniRule"/>
</dbReference>
<evidence type="ECO:0000259" key="16">
    <source>
        <dbReference type="Pfam" id="PF17432"/>
    </source>
</evidence>
<feature type="domain" description="Peptidase M1 alanyl aminopeptidase Ig-like fold" evidence="15">
    <location>
        <begin position="449"/>
        <end position="542"/>
    </location>
</feature>
<comment type="cofactor">
    <cofactor evidence="2">
        <name>Zn(2+)</name>
        <dbReference type="ChEBI" id="CHEBI:29105"/>
    </cofactor>
</comment>
<dbReference type="Pfam" id="PF01433">
    <property type="entry name" value="Peptidase_M1"/>
    <property type="match status" value="1"/>
</dbReference>
<dbReference type="SUPFAM" id="SSF55486">
    <property type="entry name" value="Metalloproteases ('zincins'), catalytic domain"/>
    <property type="match status" value="1"/>
</dbReference>
<dbReference type="Gene3D" id="2.60.40.1730">
    <property type="entry name" value="tricorn interacting facor f3 domain"/>
    <property type="match status" value="1"/>
</dbReference>
<evidence type="ECO:0000313" key="18">
    <source>
        <dbReference type="EMBL" id="SNR74375.1"/>
    </source>
</evidence>
<proteinExistence type="inferred from homology"/>
<dbReference type="GO" id="GO:0006508">
    <property type="term" value="P:proteolysis"/>
    <property type="evidence" value="ECO:0007669"/>
    <property type="project" value="UniProtKB-UniRule"/>
</dbReference>
<dbReference type="InterPro" id="IPR001930">
    <property type="entry name" value="Peptidase_M1"/>
</dbReference>
<evidence type="ECO:0000313" key="19">
    <source>
        <dbReference type="Proteomes" id="UP000198305"/>
    </source>
</evidence>
<protein>
    <recommendedName>
        <fullName evidence="5 13">Aminopeptidase N</fullName>
        <ecNumber evidence="4 13">3.4.11.2</ecNumber>
    </recommendedName>
</protein>
<name>A0A238YTB0_9PROT</name>
<dbReference type="FunFam" id="2.60.40.1840:FF:000001">
    <property type="entry name" value="Aminopeptidase N"/>
    <property type="match status" value="1"/>
</dbReference>
<evidence type="ECO:0000256" key="12">
    <source>
        <dbReference type="ARBA" id="ARBA00059739"/>
    </source>
</evidence>
<keyword evidence="9" id="KW-0378">Hydrolase</keyword>
<dbReference type="FunFam" id="3.30.2010.30:FF:000002">
    <property type="entry name" value="Putative aminopeptidase N"/>
    <property type="match status" value="1"/>
</dbReference>
<dbReference type="InterPro" id="IPR012779">
    <property type="entry name" value="Peptidase_M1_pepN"/>
</dbReference>
<evidence type="ECO:0000256" key="8">
    <source>
        <dbReference type="ARBA" id="ARBA00022723"/>
    </source>
</evidence>
<dbReference type="OrthoDB" id="100605at2"/>
<dbReference type="NCBIfam" id="TIGR02414">
    <property type="entry name" value="pepN_proteo"/>
    <property type="match status" value="1"/>
</dbReference>
<dbReference type="InterPro" id="IPR014782">
    <property type="entry name" value="Peptidase_M1_dom"/>
</dbReference>
<dbReference type="InterPro" id="IPR035414">
    <property type="entry name" value="Peptidase_M1_pepN_Ig-like"/>
</dbReference>
<evidence type="ECO:0000256" key="3">
    <source>
        <dbReference type="ARBA" id="ARBA00010136"/>
    </source>
</evidence>
<dbReference type="PANTHER" id="PTHR46322:SF1">
    <property type="entry name" value="PUROMYCIN-SENSITIVE AMINOPEPTIDASE"/>
    <property type="match status" value="1"/>
</dbReference>
<dbReference type="Gene3D" id="2.60.40.1840">
    <property type="match status" value="1"/>
</dbReference>
<reference evidence="19" key="1">
    <citation type="submission" date="2017-06" db="EMBL/GenBank/DDBJ databases">
        <authorList>
            <person name="Varghese N."/>
            <person name="Submissions S."/>
        </authorList>
    </citation>
    <scope>NUCLEOTIDE SEQUENCE [LARGE SCALE GENOMIC DNA]</scope>
    <source>
        <strain evidence="19">Ca-68</strain>
    </source>
</reference>
<dbReference type="Pfam" id="PF11940">
    <property type="entry name" value="DUF3458"/>
    <property type="match status" value="1"/>
</dbReference>
<comment type="function">
    <text evidence="12">Aminopeptidase N is involved in the degradation of intracellular peptides generated by protein breakdown during normal growth as well as in response to nutrient starvation.</text>
</comment>
<dbReference type="InterPro" id="IPR038438">
    <property type="entry name" value="PepN_Ig-like_sf"/>
</dbReference>
<dbReference type="SUPFAM" id="SSF63737">
    <property type="entry name" value="Leukotriene A4 hydrolase N-terminal domain"/>
    <property type="match status" value="1"/>
</dbReference>
<dbReference type="Gene3D" id="3.30.2010.30">
    <property type="match status" value="1"/>
</dbReference>
<gene>
    <name evidence="18" type="ORF">SAMN05192560_0827</name>
</gene>
<evidence type="ECO:0000256" key="10">
    <source>
        <dbReference type="ARBA" id="ARBA00022833"/>
    </source>
</evidence>
<keyword evidence="11" id="KW-0482">Metalloprotease</keyword>
<dbReference type="GO" id="GO:0016285">
    <property type="term" value="F:alanyl aminopeptidase activity"/>
    <property type="evidence" value="ECO:0007669"/>
    <property type="project" value="UniProtKB-EC"/>
</dbReference>
<keyword evidence="10" id="KW-0862">Zinc</keyword>
<evidence type="ECO:0000256" key="9">
    <source>
        <dbReference type="ARBA" id="ARBA00022801"/>
    </source>
</evidence>
<keyword evidence="6 18" id="KW-0031">Aminopeptidase</keyword>
<dbReference type="Gene3D" id="1.25.50.10">
    <property type="entry name" value="Peptidase M1, alanyl aminopeptidase, C-terminal domain"/>
    <property type="match status" value="1"/>
</dbReference>
<dbReference type="InterPro" id="IPR042097">
    <property type="entry name" value="Aminopeptidase_N-like_N_sf"/>
</dbReference>
<keyword evidence="8" id="KW-0479">Metal-binding</keyword>
<dbReference type="GO" id="GO:0008270">
    <property type="term" value="F:zinc ion binding"/>
    <property type="evidence" value="ECO:0007669"/>
    <property type="project" value="InterPro"/>
</dbReference>
<dbReference type="AlphaFoldDB" id="A0A238YTB0"/>
<evidence type="ECO:0000259" key="15">
    <source>
        <dbReference type="Pfam" id="PF11940"/>
    </source>
</evidence>
<dbReference type="PANTHER" id="PTHR46322">
    <property type="entry name" value="PUROMYCIN-SENSITIVE AMINOPEPTIDASE"/>
    <property type="match status" value="1"/>
</dbReference>
<dbReference type="Proteomes" id="UP000198305">
    <property type="component" value="Unassembled WGS sequence"/>
</dbReference>
<dbReference type="Pfam" id="PF17432">
    <property type="entry name" value="DUF3458_C"/>
    <property type="match status" value="1"/>
</dbReference>
<evidence type="ECO:0000256" key="1">
    <source>
        <dbReference type="ARBA" id="ARBA00000098"/>
    </source>
</evidence>
<dbReference type="EMBL" id="FZOA01000003">
    <property type="protein sequence ID" value="SNR74375.1"/>
    <property type="molecule type" value="Genomic_DNA"/>
</dbReference>
<evidence type="ECO:0000259" key="14">
    <source>
        <dbReference type="Pfam" id="PF01433"/>
    </source>
</evidence>
<evidence type="ECO:0000256" key="5">
    <source>
        <dbReference type="ARBA" id="ARBA00015611"/>
    </source>
</evidence>
<organism evidence="18 19">
    <name type="scientific">Methylobacillus rhizosphaerae</name>
    <dbReference type="NCBI Taxonomy" id="551994"/>
    <lineage>
        <taxon>Bacteria</taxon>
        <taxon>Pseudomonadati</taxon>
        <taxon>Pseudomonadota</taxon>
        <taxon>Betaproteobacteria</taxon>
        <taxon>Nitrosomonadales</taxon>
        <taxon>Methylophilaceae</taxon>
        <taxon>Methylobacillus</taxon>
    </lineage>
</organism>
<evidence type="ECO:0000256" key="11">
    <source>
        <dbReference type="ARBA" id="ARBA00023049"/>
    </source>
</evidence>
<accession>A0A238YTB0</accession>
<dbReference type="FunFam" id="2.60.40.1730:FF:000005">
    <property type="entry name" value="Aminopeptidase N"/>
    <property type="match status" value="1"/>
</dbReference>
<dbReference type="PRINTS" id="PR00756">
    <property type="entry name" value="ALADIPTASE"/>
</dbReference>
<comment type="catalytic activity">
    <reaction evidence="1">
        <text>Release of an N-terminal amino acid, Xaa-|-Yaa- from a peptide, amide or arylamide. Xaa is preferably Ala, but may be most amino acids including Pro (slow action). When a terminal hydrophobic residue is followed by a prolyl residue, the two may be released as an intact Xaa-Pro dipeptide.</text>
        <dbReference type="EC" id="3.4.11.2"/>
    </reaction>
</comment>
<keyword evidence="19" id="KW-1185">Reference proteome</keyword>
<evidence type="ECO:0000256" key="13">
    <source>
        <dbReference type="NCBIfam" id="TIGR02414"/>
    </source>
</evidence>
<dbReference type="InterPro" id="IPR027268">
    <property type="entry name" value="Peptidase_M4/M1_CTD_sf"/>
</dbReference>
<dbReference type="Gene3D" id="1.10.390.10">
    <property type="entry name" value="Neutral Protease Domain 2"/>
    <property type="match status" value="1"/>
</dbReference>